<dbReference type="Proteomes" id="UP000662074">
    <property type="component" value="Unassembled WGS sequence"/>
</dbReference>
<proteinExistence type="predicted"/>
<reference evidence="1" key="2">
    <citation type="submission" date="2020-09" db="EMBL/GenBank/DDBJ databases">
        <authorList>
            <person name="Sun Q."/>
            <person name="Sedlacek I."/>
        </authorList>
    </citation>
    <scope>NUCLEOTIDE SEQUENCE</scope>
    <source>
        <strain evidence="1">CCM 8711</strain>
    </source>
</reference>
<gene>
    <name evidence="1" type="ORF">GCM10011425_11750</name>
</gene>
<sequence length="155" mass="17112">MKSVVSKLVYAVVMVFLFNAGYAGVLPVTKVLPRIKTAQKKKTAYNTNVSFVNQSGAAFTYIEISGIDGNNQPYSIYTLNPLANGGQANFFVAGGIQTIKVRINTARPKEYGVEAYDVNDNFLYSKGSNDTDDFIFTLPQTFDSSMEQLSLYFNL</sequence>
<evidence type="ECO:0000313" key="2">
    <source>
        <dbReference type="Proteomes" id="UP000662074"/>
    </source>
</evidence>
<comment type="caution">
    <text evidence="1">The sequence shown here is derived from an EMBL/GenBank/DDBJ whole genome shotgun (WGS) entry which is preliminary data.</text>
</comment>
<reference evidence="1" key="1">
    <citation type="journal article" date="2014" name="Int. J. Syst. Evol. Microbiol.">
        <title>Complete genome sequence of Corynebacterium casei LMG S-19264T (=DSM 44701T), isolated from a smear-ripened cheese.</title>
        <authorList>
            <consortium name="US DOE Joint Genome Institute (JGI-PGF)"/>
            <person name="Walter F."/>
            <person name="Albersmeier A."/>
            <person name="Kalinowski J."/>
            <person name="Ruckert C."/>
        </authorList>
    </citation>
    <scope>NUCLEOTIDE SEQUENCE</scope>
    <source>
        <strain evidence="1">CCM 8711</strain>
    </source>
</reference>
<keyword evidence="2" id="KW-1185">Reference proteome</keyword>
<organism evidence="1 2">
    <name type="scientific">Mucilaginibacter galii</name>
    <dbReference type="NCBI Taxonomy" id="2005073"/>
    <lineage>
        <taxon>Bacteria</taxon>
        <taxon>Pseudomonadati</taxon>
        <taxon>Bacteroidota</taxon>
        <taxon>Sphingobacteriia</taxon>
        <taxon>Sphingobacteriales</taxon>
        <taxon>Sphingobacteriaceae</taxon>
        <taxon>Mucilaginibacter</taxon>
    </lineage>
</organism>
<dbReference type="RefSeq" id="WP_188414701.1">
    <property type="nucleotide sequence ID" value="NZ_BMDO01000002.1"/>
</dbReference>
<dbReference type="AlphaFoldDB" id="A0A917J763"/>
<evidence type="ECO:0000313" key="1">
    <source>
        <dbReference type="EMBL" id="GGI49963.1"/>
    </source>
</evidence>
<protein>
    <submittedName>
        <fullName evidence="1">Uncharacterized protein</fullName>
    </submittedName>
</protein>
<accession>A0A917J763</accession>
<name>A0A917J763_9SPHI</name>
<dbReference type="EMBL" id="BMDO01000002">
    <property type="protein sequence ID" value="GGI49963.1"/>
    <property type="molecule type" value="Genomic_DNA"/>
</dbReference>